<sequence>MVVLSGRACAPARTLYGKGVMRWFASLLVVMVLAGCAPSERPTVAATARFTEGFSTTDVAWLQLTDALHARARPMLELAPERAASRSLARLAERLGAAQEAGRGRLRALLAEAGITGENPHTQHDMPGMPTAADLKALAGLRESAFDRRFAALLRAYLEQLVLVADGEQGSGGAARARELARAMAREHAGDLAELERAVAA</sequence>
<accession>A0ABN3CL26</accession>
<proteinExistence type="predicted"/>
<gene>
    <name evidence="2" type="ORF">GCM10009850_053900</name>
</gene>
<organism evidence="2 3">
    <name type="scientific">Nonomuraea monospora</name>
    <dbReference type="NCBI Taxonomy" id="568818"/>
    <lineage>
        <taxon>Bacteria</taxon>
        <taxon>Bacillati</taxon>
        <taxon>Actinomycetota</taxon>
        <taxon>Actinomycetes</taxon>
        <taxon>Streptosporangiales</taxon>
        <taxon>Streptosporangiaceae</taxon>
        <taxon>Nonomuraea</taxon>
    </lineage>
</organism>
<evidence type="ECO:0000259" key="1">
    <source>
        <dbReference type="Pfam" id="PF03713"/>
    </source>
</evidence>
<dbReference type="InterPro" id="IPR012347">
    <property type="entry name" value="Ferritin-like"/>
</dbReference>
<dbReference type="EMBL" id="BAAAQX010000014">
    <property type="protein sequence ID" value="GAA2209931.1"/>
    <property type="molecule type" value="Genomic_DNA"/>
</dbReference>
<feature type="domain" description="DUF305" evidence="1">
    <location>
        <begin position="58"/>
        <end position="197"/>
    </location>
</feature>
<dbReference type="Gene3D" id="1.20.1260.10">
    <property type="match status" value="1"/>
</dbReference>
<dbReference type="Proteomes" id="UP001499843">
    <property type="component" value="Unassembled WGS sequence"/>
</dbReference>
<evidence type="ECO:0000313" key="3">
    <source>
        <dbReference type="Proteomes" id="UP001499843"/>
    </source>
</evidence>
<evidence type="ECO:0000313" key="2">
    <source>
        <dbReference type="EMBL" id="GAA2209931.1"/>
    </source>
</evidence>
<dbReference type="InterPro" id="IPR005183">
    <property type="entry name" value="DUF305_CopM-like"/>
</dbReference>
<reference evidence="2 3" key="1">
    <citation type="journal article" date="2019" name="Int. J. Syst. Evol. Microbiol.">
        <title>The Global Catalogue of Microorganisms (GCM) 10K type strain sequencing project: providing services to taxonomists for standard genome sequencing and annotation.</title>
        <authorList>
            <consortium name="The Broad Institute Genomics Platform"/>
            <consortium name="The Broad Institute Genome Sequencing Center for Infectious Disease"/>
            <person name="Wu L."/>
            <person name="Ma J."/>
        </authorList>
    </citation>
    <scope>NUCLEOTIDE SEQUENCE [LARGE SCALE GENOMIC DNA]</scope>
    <source>
        <strain evidence="2 3">JCM 16114</strain>
    </source>
</reference>
<keyword evidence="3" id="KW-1185">Reference proteome</keyword>
<name>A0ABN3CL26_9ACTN</name>
<protein>
    <submittedName>
        <fullName evidence="2">DUF305 domain-containing protein</fullName>
    </submittedName>
</protein>
<comment type="caution">
    <text evidence="2">The sequence shown here is derived from an EMBL/GenBank/DDBJ whole genome shotgun (WGS) entry which is preliminary data.</text>
</comment>
<dbReference type="Pfam" id="PF03713">
    <property type="entry name" value="DUF305"/>
    <property type="match status" value="1"/>
</dbReference>